<keyword evidence="2 5" id="KW-0812">Transmembrane</keyword>
<name>A0A229S7W8_AMYAL</name>
<keyword evidence="8" id="KW-1185">Reference proteome</keyword>
<evidence type="ECO:0000256" key="3">
    <source>
        <dbReference type="ARBA" id="ARBA00022989"/>
    </source>
</evidence>
<accession>A0A229S7W8</accession>
<evidence type="ECO:0000256" key="1">
    <source>
        <dbReference type="ARBA" id="ARBA00004141"/>
    </source>
</evidence>
<dbReference type="OrthoDB" id="10008644at2"/>
<feature type="transmembrane region" description="Helical" evidence="5">
    <location>
        <begin position="65"/>
        <end position="91"/>
    </location>
</feature>
<dbReference type="GO" id="GO:0016020">
    <property type="term" value="C:membrane"/>
    <property type="evidence" value="ECO:0007669"/>
    <property type="project" value="UniProtKB-SubCell"/>
</dbReference>
<keyword evidence="4 5" id="KW-0472">Membrane</keyword>
<dbReference type="InterPro" id="IPR009908">
    <property type="entry name" value="Methylamine_util_MauE"/>
</dbReference>
<keyword evidence="3 5" id="KW-1133">Transmembrane helix</keyword>
<sequence length="173" mass="17790">MLEAFVELGRGFFAALFAVAAGGKLRARGFADLSAAFAAFGLPGARLRRFSARILIAAEATVPAVLLFGPVSIGLSLAALLLTVLAGGVLVSTRRGRDVRCACFGTARETLSERHLWRNASLASIALVLALTPAGPTPLDLAGHVLLTAIGVGLGVAVVLHEAVSAALIPRKR</sequence>
<reference evidence="7 8" key="1">
    <citation type="submission" date="2017-07" db="EMBL/GenBank/DDBJ databases">
        <title>Amycolatopsis alba DSM 44262 Genome sequencing and assembly.</title>
        <authorList>
            <person name="Kaur N."/>
            <person name="Mayilraj S."/>
        </authorList>
    </citation>
    <scope>NUCLEOTIDE SEQUENCE [LARGE SCALE GENOMIC DNA]</scope>
    <source>
        <strain evidence="7 8">DSM 44262</strain>
    </source>
</reference>
<gene>
    <name evidence="7" type="ORF">CFP75_01865</name>
</gene>
<dbReference type="Proteomes" id="UP000215563">
    <property type="component" value="Unassembled WGS sequence"/>
</dbReference>
<dbReference type="Pfam" id="PF07291">
    <property type="entry name" value="MauE"/>
    <property type="match status" value="1"/>
</dbReference>
<evidence type="ECO:0000256" key="4">
    <source>
        <dbReference type="ARBA" id="ARBA00023136"/>
    </source>
</evidence>
<evidence type="ECO:0000259" key="6">
    <source>
        <dbReference type="Pfam" id="PF07291"/>
    </source>
</evidence>
<dbReference type="GO" id="GO:0030416">
    <property type="term" value="P:methylamine metabolic process"/>
    <property type="evidence" value="ECO:0007669"/>
    <property type="project" value="InterPro"/>
</dbReference>
<evidence type="ECO:0000256" key="2">
    <source>
        <dbReference type="ARBA" id="ARBA00022692"/>
    </source>
</evidence>
<evidence type="ECO:0000313" key="8">
    <source>
        <dbReference type="Proteomes" id="UP000215563"/>
    </source>
</evidence>
<proteinExistence type="predicted"/>
<evidence type="ECO:0000313" key="7">
    <source>
        <dbReference type="EMBL" id="OXM54915.1"/>
    </source>
</evidence>
<feature type="transmembrane region" description="Helical" evidence="5">
    <location>
        <begin position="116"/>
        <end position="135"/>
    </location>
</feature>
<dbReference type="RefSeq" id="WP_020630079.1">
    <property type="nucleotide sequence ID" value="NZ_KB913032.1"/>
</dbReference>
<comment type="caution">
    <text evidence="7">The sequence shown here is derived from an EMBL/GenBank/DDBJ whole genome shotgun (WGS) entry which is preliminary data.</text>
</comment>
<comment type="subcellular location">
    <subcellularLocation>
        <location evidence="1">Membrane</location>
        <topology evidence="1">Multi-pass membrane protein</topology>
    </subcellularLocation>
</comment>
<organism evidence="7 8">
    <name type="scientific">Amycolatopsis alba DSM 44262</name>
    <dbReference type="NCBI Taxonomy" id="1125972"/>
    <lineage>
        <taxon>Bacteria</taxon>
        <taxon>Bacillati</taxon>
        <taxon>Actinomycetota</taxon>
        <taxon>Actinomycetes</taxon>
        <taxon>Pseudonocardiales</taxon>
        <taxon>Pseudonocardiaceae</taxon>
        <taxon>Amycolatopsis</taxon>
    </lineage>
</organism>
<feature type="domain" description="Methylamine utilisation protein MauE" evidence="6">
    <location>
        <begin position="4"/>
        <end position="131"/>
    </location>
</feature>
<dbReference type="AlphaFoldDB" id="A0A229S7W8"/>
<evidence type="ECO:0000256" key="5">
    <source>
        <dbReference type="SAM" id="Phobius"/>
    </source>
</evidence>
<feature type="transmembrane region" description="Helical" evidence="5">
    <location>
        <begin position="141"/>
        <end position="169"/>
    </location>
</feature>
<dbReference type="EMBL" id="NMQU01000008">
    <property type="protein sequence ID" value="OXM54915.1"/>
    <property type="molecule type" value="Genomic_DNA"/>
</dbReference>
<protein>
    <recommendedName>
        <fullName evidence="6">Methylamine utilisation protein MauE domain-containing protein</fullName>
    </recommendedName>
</protein>